<gene>
    <name evidence="2" type="ORF">g.19209</name>
</gene>
<name>A0A1B6IZM3_9HEMI</name>
<organism evidence="2">
    <name type="scientific">Homalodisca liturata</name>
    <dbReference type="NCBI Taxonomy" id="320908"/>
    <lineage>
        <taxon>Eukaryota</taxon>
        <taxon>Metazoa</taxon>
        <taxon>Ecdysozoa</taxon>
        <taxon>Arthropoda</taxon>
        <taxon>Hexapoda</taxon>
        <taxon>Insecta</taxon>
        <taxon>Pterygota</taxon>
        <taxon>Neoptera</taxon>
        <taxon>Paraneoptera</taxon>
        <taxon>Hemiptera</taxon>
        <taxon>Auchenorrhyncha</taxon>
        <taxon>Membracoidea</taxon>
        <taxon>Cicadellidae</taxon>
        <taxon>Cicadellinae</taxon>
        <taxon>Proconiini</taxon>
        <taxon>Homalodisca</taxon>
    </lineage>
</organism>
<dbReference type="InterPro" id="IPR036691">
    <property type="entry name" value="Endo/exonu/phosph_ase_sf"/>
</dbReference>
<dbReference type="CDD" id="cd09076">
    <property type="entry name" value="L1-EN"/>
    <property type="match status" value="1"/>
</dbReference>
<feature type="domain" description="Endonuclease/exonuclease/phosphatase" evidence="1">
    <location>
        <begin position="91"/>
        <end position="227"/>
    </location>
</feature>
<dbReference type="SUPFAM" id="SSF56219">
    <property type="entry name" value="DNase I-like"/>
    <property type="match status" value="1"/>
</dbReference>
<proteinExistence type="predicted"/>
<evidence type="ECO:0000313" key="2">
    <source>
        <dbReference type="EMBL" id="JAS92373.1"/>
    </source>
</evidence>
<dbReference type="InterPro" id="IPR005135">
    <property type="entry name" value="Endo/exonuclease/phosphatase"/>
</dbReference>
<dbReference type="PANTHER" id="PTHR23227:SF67">
    <property type="entry name" value="CRANIOFACIAL DEVELOPMENT PROTEIN 2-LIKE"/>
    <property type="match status" value="1"/>
</dbReference>
<reference evidence="2" key="1">
    <citation type="submission" date="2015-11" db="EMBL/GenBank/DDBJ databases">
        <title>De novo transcriptome assembly of four potential Pierce s Disease insect vectors from Arizona vineyards.</title>
        <authorList>
            <person name="Tassone E.E."/>
        </authorList>
    </citation>
    <scope>NUCLEOTIDE SEQUENCE</scope>
</reference>
<dbReference type="AlphaFoldDB" id="A0A1B6IZM3"/>
<dbReference type="GO" id="GO:0003824">
    <property type="term" value="F:catalytic activity"/>
    <property type="evidence" value="ECO:0007669"/>
    <property type="project" value="InterPro"/>
</dbReference>
<dbReference type="Pfam" id="PF14529">
    <property type="entry name" value="Exo_endo_phos_2"/>
    <property type="match status" value="1"/>
</dbReference>
<dbReference type="Gene3D" id="3.60.10.10">
    <property type="entry name" value="Endonuclease/exonuclease/phosphatase"/>
    <property type="match status" value="1"/>
</dbReference>
<sequence length="289" mass="34080">MIYILMKLYNNVKLVSREQVVRLFKRAKVRSKAVDEVGQGYWIWWSGGENGRRNGVAIVMDKKMTSRVMKVDVVSERIIKATVRMEGTIMDIIQVYAPQTGCTDDEKREFEEDLERHVKEERTIIIGDFNAQVGKFRQGYEEVMGCYGVGTRHLEEENLLDFCLRNDIVIGNIWNKKRESHKYTRYSWNGAQPSLIDYILVRKCLQPYMADVKVIPSESMEGDHRLVVADFQRMRFGKDTCKRLTRIKTWKLKDTKVREEFVNNIRGGMDKFQECYSQSCRRNVWTNFR</sequence>
<protein>
    <recommendedName>
        <fullName evidence="1">Endonuclease/exonuclease/phosphatase domain-containing protein</fullName>
    </recommendedName>
</protein>
<dbReference type="EMBL" id="GECU01015333">
    <property type="protein sequence ID" value="JAS92373.1"/>
    <property type="molecule type" value="Transcribed_RNA"/>
</dbReference>
<accession>A0A1B6IZM3</accession>
<dbReference type="PANTHER" id="PTHR23227">
    <property type="entry name" value="BUCENTAUR RELATED"/>
    <property type="match status" value="1"/>
</dbReference>
<dbReference type="InterPro" id="IPR027124">
    <property type="entry name" value="Swc5/CFDP1/2"/>
</dbReference>
<evidence type="ECO:0000259" key="1">
    <source>
        <dbReference type="Pfam" id="PF14529"/>
    </source>
</evidence>